<dbReference type="PANTHER" id="PTHR43029">
    <property type="entry name" value="AMMONIUM TRANSPORTER MEP2"/>
    <property type="match status" value="1"/>
</dbReference>
<feature type="domain" description="Ammonium transporter AmtB-like" evidence="10">
    <location>
        <begin position="7"/>
        <end position="399"/>
    </location>
</feature>
<dbReference type="PROSITE" id="PS01219">
    <property type="entry name" value="AMMONIUM_TRANSP"/>
    <property type="match status" value="1"/>
</dbReference>
<dbReference type="InterPro" id="IPR018047">
    <property type="entry name" value="Ammonium_transpt_CS"/>
</dbReference>
<name>A0A931PT48_FIMGI</name>
<dbReference type="InterPro" id="IPR001905">
    <property type="entry name" value="Ammonium_transpt"/>
</dbReference>
<dbReference type="AlphaFoldDB" id="A0A931PT48"/>
<feature type="transmembrane region" description="Helical" evidence="9">
    <location>
        <begin position="124"/>
        <end position="147"/>
    </location>
</feature>
<accession>A0A931PT48</accession>
<evidence type="ECO:0000256" key="9">
    <source>
        <dbReference type="RuleBase" id="RU362002"/>
    </source>
</evidence>
<dbReference type="Pfam" id="PF00909">
    <property type="entry name" value="Ammonium_transp"/>
    <property type="match status" value="1"/>
</dbReference>
<feature type="transmembrane region" description="Helical" evidence="9">
    <location>
        <begin position="252"/>
        <end position="273"/>
    </location>
</feature>
<keyword evidence="7 9" id="KW-0924">Ammonia transport</keyword>
<dbReference type="Gene3D" id="1.10.3430.10">
    <property type="entry name" value="Ammonium transporter AmtB like domains"/>
    <property type="match status" value="1"/>
</dbReference>
<dbReference type="PANTHER" id="PTHR43029:SF10">
    <property type="entry name" value="AMMONIUM TRANSPORTER MEP2"/>
    <property type="match status" value="1"/>
</dbReference>
<evidence type="ECO:0000256" key="8">
    <source>
        <dbReference type="ARBA" id="ARBA00050025"/>
    </source>
</evidence>
<feature type="transmembrane region" description="Helical" evidence="9">
    <location>
        <begin position="6"/>
        <end position="31"/>
    </location>
</feature>
<dbReference type="GO" id="GO:0005886">
    <property type="term" value="C:plasma membrane"/>
    <property type="evidence" value="ECO:0007669"/>
    <property type="project" value="UniProtKB-SubCell"/>
</dbReference>
<dbReference type="EMBL" id="JACOSL010000017">
    <property type="protein sequence ID" value="MBI1755984.1"/>
    <property type="molecule type" value="Genomic_DNA"/>
</dbReference>
<comment type="similarity">
    <text evidence="2 9">Belongs to the ammonia transporter channel (TC 1.A.11.2) family.</text>
</comment>
<dbReference type="NCBIfam" id="TIGR00836">
    <property type="entry name" value="amt"/>
    <property type="match status" value="1"/>
</dbReference>
<evidence type="ECO:0000256" key="5">
    <source>
        <dbReference type="ARBA" id="ARBA00022989"/>
    </source>
</evidence>
<evidence type="ECO:0000256" key="2">
    <source>
        <dbReference type="ARBA" id="ARBA00005887"/>
    </source>
</evidence>
<evidence type="ECO:0000256" key="4">
    <source>
        <dbReference type="ARBA" id="ARBA00022692"/>
    </source>
</evidence>
<feature type="transmembrane region" description="Helical" evidence="9">
    <location>
        <begin position="159"/>
        <end position="181"/>
    </location>
</feature>
<evidence type="ECO:0000313" key="12">
    <source>
        <dbReference type="Proteomes" id="UP000727962"/>
    </source>
</evidence>
<organism evidence="11 12">
    <name type="scientific">Fimbriimonas ginsengisoli</name>
    <dbReference type="NCBI Taxonomy" id="1005039"/>
    <lineage>
        <taxon>Bacteria</taxon>
        <taxon>Bacillati</taxon>
        <taxon>Armatimonadota</taxon>
        <taxon>Fimbriimonadia</taxon>
        <taxon>Fimbriimonadales</taxon>
        <taxon>Fimbriimonadaceae</taxon>
        <taxon>Fimbriimonas</taxon>
    </lineage>
</organism>
<dbReference type="SUPFAM" id="SSF111352">
    <property type="entry name" value="Ammonium transporter"/>
    <property type="match status" value="1"/>
</dbReference>
<keyword evidence="4 9" id="KW-0812">Transmembrane</keyword>
<dbReference type="InterPro" id="IPR029020">
    <property type="entry name" value="Ammonium/urea_transptr"/>
</dbReference>
<dbReference type="InterPro" id="IPR024041">
    <property type="entry name" value="NH4_transpt_AmtB-like_dom"/>
</dbReference>
<feature type="transmembrane region" description="Helical" evidence="9">
    <location>
        <begin position="279"/>
        <end position="296"/>
    </location>
</feature>
<feature type="transmembrane region" description="Helical" evidence="9">
    <location>
        <begin position="216"/>
        <end position="240"/>
    </location>
</feature>
<feature type="transmembrane region" description="Helical" evidence="9">
    <location>
        <begin position="193"/>
        <end position="210"/>
    </location>
</feature>
<evidence type="ECO:0000256" key="6">
    <source>
        <dbReference type="ARBA" id="ARBA00023136"/>
    </source>
</evidence>
<feature type="transmembrane region" description="Helical" evidence="9">
    <location>
        <begin position="92"/>
        <end position="112"/>
    </location>
</feature>
<feature type="transmembrane region" description="Helical" evidence="9">
    <location>
        <begin position="347"/>
        <end position="369"/>
    </location>
</feature>
<keyword evidence="6 9" id="KW-0472">Membrane</keyword>
<comment type="caution">
    <text evidence="11">The sequence shown here is derived from an EMBL/GenBank/DDBJ whole genome shotgun (WGS) entry which is preliminary data.</text>
</comment>
<evidence type="ECO:0000313" key="11">
    <source>
        <dbReference type="EMBL" id="MBI1755984.1"/>
    </source>
</evidence>
<keyword evidence="3 9" id="KW-0813">Transport</keyword>
<comment type="subcellular location">
    <subcellularLocation>
        <location evidence="9">Cell membrane</location>
        <topology evidence="9">Multi-pass membrane protein</topology>
    </subcellularLocation>
    <subcellularLocation>
        <location evidence="1">Membrane</location>
        <topology evidence="1">Multi-pass membrane protein</topology>
    </subcellularLocation>
</comment>
<evidence type="ECO:0000256" key="1">
    <source>
        <dbReference type="ARBA" id="ARBA00004141"/>
    </source>
</evidence>
<evidence type="ECO:0000256" key="7">
    <source>
        <dbReference type="ARBA" id="ARBA00023177"/>
    </source>
</evidence>
<protein>
    <recommendedName>
        <fullName evidence="8 9">Ammonium transporter</fullName>
    </recommendedName>
</protein>
<proteinExistence type="inferred from homology"/>
<keyword evidence="5 9" id="KW-1133">Transmembrane helix</keyword>
<dbReference type="Proteomes" id="UP000727962">
    <property type="component" value="Unassembled WGS sequence"/>
</dbReference>
<reference evidence="11" key="1">
    <citation type="submission" date="2020-07" db="EMBL/GenBank/DDBJ databases">
        <title>Huge and variable diversity of episymbiotic CPR bacteria and DPANN archaea in groundwater ecosystems.</title>
        <authorList>
            <person name="He C.Y."/>
            <person name="Keren R."/>
            <person name="Whittaker M."/>
            <person name="Farag I.F."/>
            <person name="Doudna J."/>
            <person name="Cate J.H.D."/>
            <person name="Banfield J.F."/>
        </authorList>
    </citation>
    <scope>NUCLEOTIDE SEQUENCE</scope>
    <source>
        <strain evidence="11">NC_groundwater_17_Pr7_B-0.1um_64_12</strain>
    </source>
</reference>
<gene>
    <name evidence="11" type="ORF">HYR64_02630</name>
</gene>
<sequence>MDKADTAWVLVASVLVLLMTPALSLFYGGLVRHKNVLSTMMQSIWLMGLGTLIWFLVGFTLAFGKSNGWIGGFDWLWGQNISTSSPYPGQTIPLAVFMLFQMKFAIITPALISGAVAERMKFSGYVLFTALWSALIYAPIACWVWNPGGWLNKLGVLDFAGGSVVHLASGVAALAACLALGPRTRNSTEPHNVPFVLLGAGLLWVGWIGFNAGSALSTGSVAVGAFVATQLAGAAGMIAWSGLEALGKGKPSAVGAATGLVAGLATITPAAGFVEAGPAIMIGLAGSIVCYMAVSLKSRFGFDDALDVVGVHGAGGFLGMLLTGAFASVFANAAVRASLAEGRGHLVLMQLLAGVTVLAFSFVGSLVLMKVVQALIGVRVSADDEHGGLDVALHGESAYVLIHTEGGSDATP</sequence>
<feature type="transmembrane region" description="Helical" evidence="9">
    <location>
        <begin position="43"/>
        <end position="63"/>
    </location>
</feature>
<evidence type="ECO:0000259" key="10">
    <source>
        <dbReference type="Pfam" id="PF00909"/>
    </source>
</evidence>
<feature type="transmembrane region" description="Helical" evidence="9">
    <location>
        <begin position="308"/>
        <end position="335"/>
    </location>
</feature>
<dbReference type="GO" id="GO:0008519">
    <property type="term" value="F:ammonium channel activity"/>
    <property type="evidence" value="ECO:0007669"/>
    <property type="project" value="InterPro"/>
</dbReference>
<evidence type="ECO:0000256" key="3">
    <source>
        <dbReference type="ARBA" id="ARBA00022448"/>
    </source>
</evidence>